<name>A0A015KUU0_RHIIW</name>
<dbReference type="AlphaFoldDB" id="A0A015KUU0"/>
<dbReference type="Gene3D" id="3.80.10.10">
    <property type="entry name" value="Ribonuclease Inhibitor"/>
    <property type="match status" value="1"/>
</dbReference>
<dbReference type="InterPro" id="IPR032675">
    <property type="entry name" value="LRR_dom_sf"/>
</dbReference>
<dbReference type="SUPFAM" id="SSF52047">
    <property type="entry name" value="RNI-like"/>
    <property type="match status" value="1"/>
</dbReference>
<protein>
    <recommendedName>
        <fullName evidence="3">F-box domain-containing protein</fullName>
    </recommendedName>
</protein>
<comment type="caution">
    <text evidence="1">The sequence shown here is derived from an EMBL/GenBank/DDBJ whole genome shotgun (WGS) entry which is preliminary data.</text>
</comment>
<evidence type="ECO:0000313" key="2">
    <source>
        <dbReference type="Proteomes" id="UP000022910"/>
    </source>
</evidence>
<evidence type="ECO:0008006" key="3">
    <source>
        <dbReference type="Google" id="ProtNLM"/>
    </source>
</evidence>
<dbReference type="Proteomes" id="UP000022910">
    <property type="component" value="Unassembled WGS sequence"/>
</dbReference>
<reference evidence="1 2" key="1">
    <citation type="submission" date="2014-02" db="EMBL/GenBank/DDBJ databases">
        <title>Single nucleus genome sequencing reveals high similarity among nuclei of an endomycorrhizal fungus.</title>
        <authorList>
            <person name="Lin K."/>
            <person name="Geurts R."/>
            <person name="Zhang Z."/>
            <person name="Limpens E."/>
            <person name="Saunders D.G."/>
            <person name="Mu D."/>
            <person name="Pang E."/>
            <person name="Cao H."/>
            <person name="Cha H."/>
            <person name="Lin T."/>
            <person name="Zhou Q."/>
            <person name="Shang Y."/>
            <person name="Li Y."/>
            <person name="Ivanov S."/>
            <person name="Sharma T."/>
            <person name="Velzen R.V."/>
            <person name="Ruijter N.D."/>
            <person name="Aanen D.K."/>
            <person name="Win J."/>
            <person name="Kamoun S."/>
            <person name="Bisseling T."/>
            <person name="Huang S."/>
        </authorList>
    </citation>
    <scope>NUCLEOTIDE SEQUENCE [LARGE SCALE GENOMIC DNA]</scope>
    <source>
        <strain evidence="2">DAOM197198w</strain>
    </source>
</reference>
<proteinExistence type="predicted"/>
<evidence type="ECO:0000313" key="1">
    <source>
        <dbReference type="EMBL" id="EXX71379.1"/>
    </source>
</evidence>
<sequence>MEILNIDCLILIFNELSSDNNSLYSCLLVNKEWCHLVIPILWGNYPNYTICINSTEKFFNIILSCLSTSSKQLLIDNNIRLSQTILSKSSFNYVSLCKFLKIEIINNIINMIFRKEILTNVDYSKERDLLEQEIYKLFVSQCEGIKELEWQSSQPIVSFPGASTGFSQLYNLNIDLFYVNSNSLYEMSQICKDLNELTIKGCSQDIPGLISLIDAQRNLKSVSFDFQTKEGTCEELSKALARKGCTINNLSLYGSVDIIPLSFLMSLNNLKDLIIYYDFESYGRILKFQKYLANSKFPDLQILDISDDLLCFKELSMLIENTNGNITDIFVYTSNKSAENTGMFINSISNNCPKIEFLTTYLGPKDLIHIKSLLKNCRNLKSLRFNSLNEIKNIGDGLLNILAKFSPKSLSNISISGKWKYSVGSFENLFESYKKRRLLHFDIHDEIVYITTEHAKVVKKYYDEGVIAYSNLIITGTSEY</sequence>
<keyword evidence="2" id="KW-1185">Reference proteome</keyword>
<gene>
    <name evidence="1" type="ORF">RirG_079110</name>
</gene>
<dbReference type="OrthoDB" id="2342395at2759"/>
<dbReference type="EMBL" id="JEMT01016137">
    <property type="protein sequence ID" value="EXX71379.1"/>
    <property type="molecule type" value="Genomic_DNA"/>
</dbReference>
<accession>A0A015KUU0</accession>
<dbReference type="HOGENOM" id="CLU_028913_8_1_1"/>
<organism evidence="1 2">
    <name type="scientific">Rhizophagus irregularis (strain DAOM 197198w)</name>
    <name type="common">Glomus intraradices</name>
    <dbReference type="NCBI Taxonomy" id="1432141"/>
    <lineage>
        <taxon>Eukaryota</taxon>
        <taxon>Fungi</taxon>
        <taxon>Fungi incertae sedis</taxon>
        <taxon>Mucoromycota</taxon>
        <taxon>Glomeromycotina</taxon>
        <taxon>Glomeromycetes</taxon>
        <taxon>Glomerales</taxon>
        <taxon>Glomeraceae</taxon>
        <taxon>Rhizophagus</taxon>
    </lineage>
</organism>